<dbReference type="RefSeq" id="WP_236883065.1">
    <property type="nucleotide sequence ID" value="NZ_CP137757.1"/>
</dbReference>
<gene>
    <name evidence="2" type="ORF">Q0N40_07405</name>
</gene>
<sequence length="187" mass="20058">MPEENTTEANSTADANEVAPTPKDVAESTKATEPDEDPAASKDNETERDGNAEQGSGEPDDPQPSDIDDNAAPEEDETSGQEAKALRRSLTRKNKENETLRARAKTAEGKLARYEAAANAGLPIDLAGRLQGETPQELEADAKKLIEQFGLRHLIQDTVKDGVGRSSSGNEEDNLSLSQLGARIYGR</sequence>
<feature type="compositionally biased region" description="Basic and acidic residues" evidence="1">
    <location>
        <begin position="24"/>
        <end position="51"/>
    </location>
</feature>
<evidence type="ECO:0000313" key="3">
    <source>
        <dbReference type="Proteomes" id="UP001174314"/>
    </source>
</evidence>
<dbReference type="EMBL" id="CP137757">
    <property type="protein sequence ID" value="WPF24368.1"/>
    <property type="molecule type" value="Genomic_DNA"/>
</dbReference>
<organism evidence="2 3">
    <name type="scientific">Corynebacterium pseudokroppenstedtii</name>
    <dbReference type="NCBI Taxonomy" id="2804917"/>
    <lineage>
        <taxon>Bacteria</taxon>
        <taxon>Bacillati</taxon>
        <taxon>Actinomycetota</taxon>
        <taxon>Actinomycetes</taxon>
        <taxon>Mycobacteriales</taxon>
        <taxon>Corynebacteriaceae</taxon>
        <taxon>Corynebacterium</taxon>
    </lineage>
</organism>
<protein>
    <recommendedName>
        <fullName evidence="4">Scaffolding protein</fullName>
    </recommendedName>
</protein>
<evidence type="ECO:0000313" key="2">
    <source>
        <dbReference type="EMBL" id="WPF24368.1"/>
    </source>
</evidence>
<keyword evidence="3" id="KW-1185">Reference proteome</keyword>
<accession>A0AAU0PZL8</accession>
<dbReference type="AlphaFoldDB" id="A0AAU0PZL8"/>
<feature type="region of interest" description="Disordered" evidence="1">
    <location>
        <begin position="1"/>
        <end position="110"/>
    </location>
</feature>
<dbReference type="Proteomes" id="UP001174314">
    <property type="component" value="Chromosome"/>
</dbReference>
<proteinExistence type="predicted"/>
<feature type="compositionally biased region" description="Basic and acidic residues" evidence="1">
    <location>
        <begin position="93"/>
        <end position="110"/>
    </location>
</feature>
<evidence type="ECO:0000256" key="1">
    <source>
        <dbReference type="SAM" id="MobiDB-lite"/>
    </source>
</evidence>
<feature type="compositionally biased region" description="Polar residues" evidence="1">
    <location>
        <begin position="165"/>
        <end position="179"/>
    </location>
</feature>
<reference evidence="2 3" key="1">
    <citation type="submission" date="2023-10" db="EMBL/GenBank/DDBJ databases">
        <title>complete genome sequence of Corynebacterium pseudokroppenstedtii P15-C1.</title>
        <authorList>
            <person name="Bruggemann H."/>
            <person name="Poehlein A."/>
        </authorList>
    </citation>
    <scope>NUCLEOTIDE SEQUENCE [LARGE SCALE GENOMIC DNA]</scope>
    <source>
        <strain evidence="2 3">P15_C1</strain>
    </source>
</reference>
<feature type="region of interest" description="Disordered" evidence="1">
    <location>
        <begin position="161"/>
        <end position="187"/>
    </location>
</feature>
<dbReference type="KEGG" id="cpsk:Q0N40_07405"/>
<name>A0AAU0PZL8_9CORY</name>
<feature type="compositionally biased region" description="Acidic residues" evidence="1">
    <location>
        <begin position="58"/>
        <end position="79"/>
    </location>
</feature>
<evidence type="ECO:0008006" key="4">
    <source>
        <dbReference type="Google" id="ProtNLM"/>
    </source>
</evidence>